<name>A0ACB9WFD3_CHAAC</name>
<feature type="non-terminal residue" evidence="1">
    <location>
        <position position="267"/>
    </location>
</feature>
<reference evidence="1" key="1">
    <citation type="submission" date="2022-05" db="EMBL/GenBank/DDBJ databases">
        <title>Chromosome-level genome of Chaenocephalus aceratus.</title>
        <authorList>
            <person name="Park H."/>
        </authorList>
    </citation>
    <scope>NUCLEOTIDE SEQUENCE</scope>
    <source>
        <strain evidence="1">KU_202001</strain>
    </source>
</reference>
<sequence length="267" mass="28869">IFLGTVAVGEIKPGFSLSTQQWAIEEVLPQLPSLQITVFAPVTPGVGNKLISPTRKHHKDFVERAEIEKERMTAMEVWVTETEIAMKGIMRCLFLSVEVPSGAGGEHIALDPPLASTSCEPSVMLGISNKDKDGDKSEKMGSKDLADYQCDDTSAGGYHNEGVGEGLTQTLVVTHTDELSTIKPQGEVTGINEDQQRCNLKGSEVVACLRRLTILEGFEPVTSQSPVWPDTANSIDAEFSFSLGEDIDSEESLKCAAAQATTEQQEK</sequence>
<evidence type="ECO:0000313" key="1">
    <source>
        <dbReference type="EMBL" id="KAI4811879.1"/>
    </source>
</evidence>
<organism evidence="1 2">
    <name type="scientific">Chaenocephalus aceratus</name>
    <name type="common">Blackfin icefish</name>
    <name type="synonym">Chaenichthys aceratus</name>
    <dbReference type="NCBI Taxonomy" id="36190"/>
    <lineage>
        <taxon>Eukaryota</taxon>
        <taxon>Metazoa</taxon>
        <taxon>Chordata</taxon>
        <taxon>Craniata</taxon>
        <taxon>Vertebrata</taxon>
        <taxon>Euteleostomi</taxon>
        <taxon>Actinopterygii</taxon>
        <taxon>Neopterygii</taxon>
        <taxon>Teleostei</taxon>
        <taxon>Neoteleostei</taxon>
        <taxon>Acanthomorphata</taxon>
        <taxon>Eupercaria</taxon>
        <taxon>Perciformes</taxon>
        <taxon>Notothenioidei</taxon>
        <taxon>Channichthyidae</taxon>
        <taxon>Chaenocephalus</taxon>
    </lineage>
</organism>
<evidence type="ECO:0000313" key="2">
    <source>
        <dbReference type="Proteomes" id="UP001057452"/>
    </source>
</evidence>
<gene>
    <name evidence="1" type="ORF">KUCAC02_014750</name>
</gene>
<accession>A0ACB9WFD3</accession>
<keyword evidence="2" id="KW-1185">Reference proteome</keyword>
<protein>
    <submittedName>
        <fullName evidence="1">Uncharacterized protein</fullName>
    </submittedName>
</protein>
<dbReference type="Proteomes" id="UP001057452">
    <property type="component" value="Chromosome 16"/>
</dbReference>
<proteinExistence type="predicted"/>
<comment type="caution">
    <text evidence="1">The sequence shown here is derived from an EMBL/GenBank/DDBJ whole genome shotgun (WGS) entry which is preliminary data.</text>
</comment>
<dbReference type="EMBL" id="CM043800">
    <property type="protein sequence ID" value="KAI4811879.1"/>
    <property type="molecule type" value="Genomic_DNA"/>
</dbReference>
<feature type="non-terminal residue" evidence="1">
    <location>
        <position position="1"/>
    </location>
</feature>